<dbReference type="InterPro" id="IPR022446">
    <property type="entry name" value="MeTrfrase_put"/>
</dbReference>
<accession>A0ABP8LFE2</accession>
<dbReference type="Pfam" id="PF05175">
    <property type="entry name" value="MTS"/>
    <property type="match status" value="1"/>
</dbReference>
<proteinExistence type="predicted"/>
<dbReference type="Gene3D" id="3.40.50.150">
    <property type="entry name" value="Vaccinia Virus protein VP39"/>
    <property type="match status" value="1"/>
</dbReference>
<name>A0ABP8LFE2_9MICO</name>
<keyword evidence="3" id="KW-1185">Reference proteome</keyword>
<dbReference type="InterPro" id="IPR007848">
    <property type="entry name" value="Small_mtfrase_dom"/>
</dbReference>
<reference evidence="3" key="1">
    <citation type="journal article" date="2019" name="Int. J. Syst. Evol. Microbiol.">
        <title>The Global Catalogue of Microorganisms (GCM) 10K type strain sequencing project: providing services to taxonomists for standard genome sequencing and annotation.</title>
        <authorList>
            <consortium name="The Broad Institute Genomics Platform"/>
            <consortium name="The Broad Institute Genome Sequencing Center for Infectious Disease"/>
            <person name="Wu L."/>
            <person name="Ma J."/>
        </authorList>
    </citation>
    <scope>NUCLEOTIDE SEQUENCE [LARGE SCALE GENOMIC DNA]</scope>
    <source>
        <strain evidence="3">JCM 17810</strain>
    </source>
</reference>
<evidence type="ECO:0000313" key="3">
    <source>
        <dbReference type="Proteomes" id="UP001500622"/>
    </source>
</evidence>
<dbReference type="PANTHER" id="PTHR18895">
    <property type="entry name" value="HEMK METHYLTRANSFERASE"/>
    <property type="match status" value="1"/>
</dbReference>
<dbReference type="InterPro" id="IPR050320">
    <property type="entry name" value="N5-glutamine_MTase"/>
</dbReference>
<sequence>MTSAPAVPRTEPELVARLRAAGCVFAEDEAALLSAEASSAVELESMVGRRVAGEPLEVVVGWAELAGTRVTVARGVFVPRQRSALLVRLAVARAAPGAVVVDLGCGTGALSAAVTARVPGLQLWAVDVDPAAVACARLNLPAGRVLLGDLYAPLADGLRGRVDVLIANAPYVPTDEIAHMPPEARDHEHRVALDGGADGLDVQRRLIAGAEHWLRPGGVVLAEVSAGQAPPVAELMRGARLDPSIHTDESIGATAVLGRAAGPAAGRAG</sequence>
<dbReference type="InterPro" id="IPR029063">
    <property type="entry name" value="SAM-dependent_MTases_sf"/>
</dbReference>
<comment type="caution">
    <text evidence="2">The sequence shown here is derived from an EMBL/GenBank/DDBJ whole genome shotgun (WGS) entry which is preliminary data.</text>
</comment>
<protein>
    <recommendedName>
        <fullName evidence="1">Methyltransferase small domain-containing protein</fullName>
    </recommendedName>
</protein>
<dbReference type="RefSeq" id="WP_345216806.1">
    <property type="nucleotide sequence ID" value="NZ_BAABGN010000011.1"/>
</dbReference>
<dbReference type="CDD" id="cd02440">
    <property type="entry name" value="AdoMet_MTases"/>
    <property type="match status" value="1"/>
</dbReference>
<dbReference type="SUPFAM" id="SSF53335">
    <property type="entry name" value="S-adenosyl-L-methionine-dependent methyltransferases"/>
    <property type="match status" value="1"/>
</dbReference>
<dbReference type="Proteomes" id="UP001500622">
    <property type="component" value="Unassembled WGS sequence"/>
</dbReference>
<evidence type="ECO:0000259" key="1">
    <source>
        <dbReference type="Pfam" id="PF05175"/>
    </source>
</evidence>
<dbReference type="EMBL" id="BAABGN010000011">
    <property type="protein sequence ID" value="GAA4427351.1"/>
    <property type="molecule type" value="Genomic_DNA"/>
</dbReference>
<feature type="domain" description="Methyltransferase small" evidence="1">
    <location>
        <begin position="84"/>
        <end position="172"/>
    </location>
</feature>
<evidence type="ECO:0000313" key="2">
    <source>
        <dbReference type="EMBL" id="GAA4427351.1"/>
    </source>
</evidence>
<organism evidence="2 3">
    <name type="scientific">Georgenia halophila</name>
    <dbReference type="NCBI Taxonomy" id="620889"/>
    <lineage>
        <taxon>Bacteria</taxon>
        <taxon>Bacillati</taxon>
        <taxon>Actinomycetota</taxon>
        <taxon>Actinomycetes</taxon>
        <taxon>Micrococcales</taxon>
        <taxon>Bogoriellaceae</taxon>
        <taxon>Georgenia</taxon>
    </lineage>
</organism>
<dbReference type="NCBIfam" id="TIGR03704">
    <property type="entry name" value="PrmC_rel_meth"/>
    <property type="match status" value="1"/>
</dbReference>
<gene>
    <name evidence="2" type="ORF">GCM10023169_27270</name>
</gene>
<dbReference type="PANTHER" id="PTHR18895:SF74">
    <property type="entry name" value="MTRF1L RELEASE FACTOR GLUTAMINE METHYLTRANSFERASE"/>
    <property type="match status" value="1"/>
</dbReference>